<dbReference type="AlphaFoldDB" id="F8B4T2"/>
<evidence type="ECO:0000313" key="2">
    <source>
        <dbReference type="EMBL" id="AEH09143.1"/>
    </source>
</evidence>
<gene>
    <name evidence="2" type="ordered locus">FsymDg_1693</name>
</gene>
<name>F8B4T2_9ACTN</name>
<protein>
    <submittedName>
        <fullName evidence="2">Uncharacterized protein</fullName>
    </submittedName>
</protein>
<reference evidence="2 3" key="1">
    <citation type="submission" date="2011-05" db="EMBL/GenBank/DDBJ databases">
        <title>Complete sequence of chromosome of Frankia symbiont of Datisca glomerata.</title>
        <authorList>
            <consortium name="US DOE Joint Genome Institute"/>
            <person name="Lucas S."/>
            <person name="Han J."/>
            <person name="Lapidus A."/>
            <person name="Cheng J.-F."/>
            <person name="Goodwin L."/>
            <person name="Pitluck S."/>
            <person name="Peters L."/>
            <person name="Mikhailova N."/>
            <person name="Chertkov O."/>
            <person name="Teshima H."/>
            <person name="Han C."/>
            <person name="Tapia R."/>
            <person name="Land M."/>
            <person name="Hauser L."/>
            <person name="Kyrpides N."/>
            <person name="Ivanova N."/>
            <person name="Pagani I."/>
            <person name="Berry A."/>
            <person name="Pawlowski K."/>
            <person name="Persson T."/>
            <person name="Vanden Heuvel B."/>
            <person name="Benson D."/>
            <person name="Woyke T."/>
        </authorList>
    </citation>
    <scope>NUCLEOTIDE SEQUENCE [LARGE SCALE GENOMIC DNA]</scope>
    <source>
        <strain evidence="3">4085684</strain>
    </source>
</reference>
<sequence>MLVREAGRMFPGALPALDTWTAPWSSRPSARAPAADASTAGARADGADASRAARPAAGPVADLLVAHPATTDAVAALLSLAPAWPATATQGQPTPTGRGDDEISWDEIARLLDRHPATATAVTGLLEH</sequence>
<dbReference type="EMBL" id="CP002801">
    <property type="protein sequence ID" value="AEH09143.1"/>
    <property type="molecule type" value="Genomic_DNA"/>
</dbReference>
<proteinExistence type="predicted"/>
<dbReference type="KEGG" id="fsy:FsymDg_1693"/>
<feature type="compositionally biased region" description="Low complexity" evidence="1">
    <location>
        <begin position="22"/>
        <end position="55"/>
    </location>
</feature>
<evidence type="ECO:0000313" key="3">
    <source>
        <dbReference type="Proteomes" id="UP000001549"/>
    </source>
</evidence>
<accession>F8B4T2</accession>
<feature type="region of interest" description="Disordered" evidence="1">
    <location>
        <begin position="21"/>
        <end position="55"/>
    </location>
</feature>
<dbReference type="STRING" id="656024.FsymDg_1693"/>
<keyword evidence="3" id="KW-1185">Reference proteome</keyword>
<dbReference type="HOGENOM" id="CLU_1956383_0_0_11"/>
<dbReference type="Proteomes" id="UP000001549">
    <property type="component" value="Chromosome"/>
</dbReference>
<organism evidence="2 3">
    <name type="scientific">Candidatus Protofrankia datiscae</name>
    <dbReference type="NCBI Taxonomy" id="2716812"/>
    <lineage>
        <taxon>Bacteria</taxon>
        <taxon>Bacillati</taxon>
        <taxon>Actinomycetota</taxon>
        <taxon>Actinomycetes</taxon>
        <taxon>Frankiales</taxon>
        <taxon>Frankiaceae</taxon>
        <taxon>Protofrankia</taxon>
    </lineage>
</organism>
<evidence type="ECO:0000256" key="1">
    <source>
        <dbReference type="SAM" id="MobiDB-lite"/>
    </source>
</evidence>